<dbReference type="AlphaFoldDB" id="X6LYS1"/>
<proteinExistence type="predicted"/>
<evidence type="ECO:0000313" key="1">
    <source>
        <dbReference type="EMBL" id="ETO07078.1"/>
    </source>
</evidence>
<reference evidence="1 2" key="1">
    <citation type="journal article" date="2013" name="Curr. Biol.">
        <title>The Genome of the Foraminiferan Reticulomyxa filosa.</title>
        <authorList>
            <person name="Glockner G."/>
            <person name="Hulsmann N."/>
            <person name="Schleicher M."/>
            <person name="Noegel A.A."/>
            <person name="Eichinger L."/>
            <person name="Gallinger C."/>
            <person name="Pawlowski J."/>
            <person name="Sierra R."/>
            <person name="Euteneuer U."/>
            <person name="Pillet L."/>
            <person name="Moustafa A."/>
            <person name="Platzer M."/>
            <person name="Groth M."/>
            <person name="Szafranski K."/>
            <person name="Schliwa M."/>
        </authorList>
    </citation>
    <scope>NUCLEOTIDE SEQUENCE [LARGE SCALE GENOMIC DNA]</scope>
</reference>
<accession>X6LYS1</accession>
<organism evidence="1 2">
    <name type="scientific">Reticulomyxa filosa</name>
    <dbReference type="NCBI Taxonomy" id="46433"/>
    <lineage>
        <taxon>Eukaryota</taxon>
        <taxon>Sar</taxon>
        <taxon>Rhizaria</taxon>
        <taxon>Retaria</taxon>
        <taxon>Foraminifera</taxon>
        <taxon>Monothalamids</taxon>
        <taxon>Reticulomyxidae</taxon>
        <taxon>Reticulomyxa</taxon>
    </lineage>
</organism>
<dbReference type="Proteomes" id="UP000023152">
    <property type="component" value="Unassembled WGS sequence"/>
</dbReference>
<protein>
    <submittedName>
        <fullName evidence="1">Uncharacterized protein</fullName>
    </submittedName>
</protein>
<gene>
    <name evidence="1" type="ORF">RFI_30314</name>
</gene>
<comment type="caution">
    <text evidence="1">The sequence shown here is derived from an EMBL/GenBank/DDBJ whole genome shotgun (WGS) entry which is preliminary data.</text>
</comment>
<evidence type="ECO:0000313" key="2">
    <source>
        <dbReference type="Proteomes" id="UP000023152"/>
    </source>
</evidence>
<keyword evidence="2" id="KW-1185">Reference proteome</keyword>
<sequence length="153" mass="18005">MWPVSACNASIHTIFNDDARYVIVLLLYFSFLTRAQLLTTYNNAPYFLLYQKLKQVLMQRNDILNNFKNTYSIFKKRLCVNPASCADFALLLQEARKQEMEEDIAISQALETYIPLQANNYPHTDGDDNKNQDTYDCHQHVITFLEKRKRKQK</sequence>
<dbReference type="EMBL" id="ASPP01026530">
    <property type="protein sequence ID" value="ETO07078.1"/>
    <property type="molecule type" value="Genomic_DNA"/>
</dbReference>
<name>X6LYS1_RETFI</name>